<dbReference type="EMBL" id="LZRT01000097">
    <property type="protein sequence ID" value="OUM85757.1"/>
    <property type="molecule type" value="Genomic_DNA"/>
</dbReference>
<evidence type="ECO:0000313" key="1">
    <source>
        <dbReference type="EMBL" id="OUM85757.1"/>
    </source>
</evidence>
<proteinExistence type="predicted"/>
<dbReference type="AlphaFoldDB" id="A0A1Y3PHX8"/>
<accession>A0A1Y3PHX8</accession>
<dbReference type="InterPro" id="IPR046152">
    <property type="entry name" value="DUF6154"/>
</dbReference>
<reference evidence="2" key="1">
    <citation type="submission" date="2016-06" db="EMBL/GenBank/DDBJ databases">
        <authorList>
            <person name="Nascimento L."/>
            <person name="Pereira R.V."/>
            <person name="Martins L.F."/>
            <person name="Quaggio R.B."/>
            <person name="Silva A.M."/>
            <person name="Setubal J.C."/>
        </authorList>
    </citation>
    <scope>NUCLEOTIDE SEQUENCE [LARGE SCALE GENOMIC DNA]</scope>
</reference>
<gene>
    <name evidence="1" type="ORF">BAA01_06385</name>
</gene>
<sequence>MKIVDEIYAMYRNVLRGDEEDILALVMGLFLDHSREDLLAMIQGLSKEELLQMVTLYTYQLLRLKLSREGMGDPPDKDEQALRRFH</sequence>
<evidence type="ECO:0000313" key="2">
    <source>
        <dbReference type="Proteomes" id="UP000196475"/>
    </source>
</evidence>
<dbReference type="Proteomes" id="UP000196475">
    <property type="component" value="Unassembled WGS sequence"/>
</dbReference>
<organism evidence="1 2">
    <name type="scientific">Bacillus thermozeamaize</name>
    <dbReference type="NCBI Taxonomy" id="230954"/>
    <lineage>
        <taxon>Bacteria</taxon>
        <taxon>Bacillati</taxon>
        <taxon>Bacillota</taxon>
        <taxon>Bacilli</taxon>
        <taxon>Bacillales</taxon>
        <taxon>Bacillaceae</taxon>
        <taxon>Bacillus</taxon>
    </lineage>
</organism>
<comment type="caution">
    <text evidence="1">The sequence shown here is derived from an EMBL/GenBank/DDBJ whole genome shotgun (WGS) entry which is preliminary data.</text>
</comment>
<dbReference type="Pfam" id="PF19651">
    <property type="entry name" value="DUF6154"/>
    <property type="match status" value="1"/>
</dbReference>
<name>A0A1Y3PHX8_9BACI</name>
<evidence type="ECO:0008006" key="3">
    <source>
        <dbReference type="Google" id="ProtNLM"/>
    </source>
</evidence>
<protein>
    <recommendedName>
        <fullName evidence="3">Cytosolic protein</fullName>
    </recommendedName>
</protein>